<protein>
    <recommendedName>
        <fullName evidence="6">Peptidoglycan-recognition protein</fullName>
    </recommendedName>
</protein>
<feature type="domain" description="N-acetylmuramoyl-L-alanine amidase" evidence="8">
    <location>
        <begin position="36"/>
        <end position="175"/>
    </location>
</feature>
<dbReference type="Pfam" id="PF01510">
    <property type="entry name" value="Amidase_2"/>
    <property type="match status" value="1"/>
</dbReference>
<dbReference type="GO" id="GO:0045087">
    <property type="term" value="P:innate immune response"/>
    <property type="evidence" value="ECO:0007669"/>
    <property type="project" value="UniProtKB-KW"/>
</dbReference>
<dbReference type="FunFam" id="3.40.80.10:FF:000001">
    <property type="entry name" value="Peptidoglycan recognition protein 1"/>
    <property type="match status" value="1"/>
</dbReference>
<organism evidence="10 11">
    <name type="scientific">Allacma fusca</name>
    <dbReference type="NCBI Taxonomy" id="39272"/>
    <lineage>
        <taxon>Eukaryota</taxon>
        <taxon>Metazoa</taxon>
        <taxon>Ecdysozoa</taxon>
        <taxon>Arthropoda</taxon>
        <taxon>Hexapoda</taxon>
        <taxon>Collembola</taxon>
        <taxon>Symphypleona</taxon>
        <taxon>Sminthuridae</taxon>
        <taxon>Allacma</taxon>
    </lineage>
</organism>
<comment type="similarity">
    <text evidence="1 6">Belongs to the N-acetylmuramoyl-L-alanine amidase 2 family.</text>
</comment>
<dbReference type="EMBL" id="CAJVCH010188901">
    <property type="protein sequence ID" value="CAG7730095.1"/>
    <property type="molecule type" value="Genomic_DNA"/>
</dbReference>
<dbReference type="SMART" id="SM00644">
    <property type="entry name" value="Ami_2"/>
    <property type="match status" value="1"/>
</dbReference>
<evidence type="ECO:0000256" key="2">
    <source>
        <dbReference type="ARBA" id="ARBA00022588"/>
    </source>
</evidence>
<evidence type="ECO:0000256" key="3">
    <source>
        <dbReference type="ARBA" id="ARBA00022729"/>
    </source>
</evidence>
<evidence type="ECO:0000256" key="4">
    <source>
        <dbReference type="ARBA" id="ARBA00022859"/>
    </source>
</evidence>
<dbReference type="GO" id="GO:0009253">
    <property type="term" value="P:peptidoglycan catabolic process"/>
    <property type="evidence" value="ECO:0007669"/>
    <property type="project" value="InterPro"/>
</dbReference>
<reference evidence="10" key="1">
    <citation type="submission" date="2021-06" db="EMBL/GenBank/DDBJ databases">
        <authorList>
            <person name="Hodson N. C."/>
            <person name="Mongue J. A."/>
            <person name="Jaron S. K."/>
        </authorList>
    </citation>
    <scope>NUCLEOTIDE SEQUENCE</scope>
</reference>
<dbReference type="InterPro" id="IPR006619">
    <property type="entry name" value="PGRP_domain_met/bac"/>
</dbReference>
<keyword evidence="2 6" id="KW-0399">Innate immunity</keyword>
<dbReference type="InterPro" id="IPR017331">
    <property type="entry name" value="Peptidoglycan_recognition"/>
</dbReference>
<dbReference type="PIRSF" id="PIRSF037945">
    <property type="entry name" value="PGRPs"/>
    <property type="match status" value="1"/>
</dbReference>
<evidence type="ECO:0000256" key="7">
    <source>
        <dbReference type="SAM" id="SignalP"/>
    </source>
</evidence>
<evidence type="ECO:0000259" key="8">
    <source>
        <dbReference type="SMART" id="SM00644"/>
    </source>
</evidence>
<sequence length="194" mass="21323">MATVLSFSISFTLLLAIHLATPDCPSIISRAQWGARPPTGIEVMKTPVPNVVVHHTVMGEGECSTRSECIQVMKDIQNLHMDTNGWADIGYSFLVGGDGGVYEGRGWDRVGAHAPGYNDKSTGISVIGNFMDYLPNQVQMNLTQILIECGTSEGYIIPNYTLYGHRDVKATSCPGDKFYEEISTWPQFHYGESN</sequence>
<feature type="signal peptide" evidence="7">
    <location>
        <begin position="1"/>
        <end position="22"/>
    </location>
</feature>
<keyword evidence="5" id="KW-1015">Disulfide bond</keyword>
<evidence type="ECO:0000256" key="6">
    <source>
        <dbReference type="PIRNR" id="PIRNR037945"/>
    </source>
</evidence>
<dbReference type="GO" id="GO:0008745">
    <property type="term" value="F:N-acetylmuramoyl-L-alanine amidase activity"/>
    <property type="evidence" value="ECO:0007669"/>
    <property type="project" value="InterPro"/>
</dbReference>
<dbReference type="PANTHER" id="PTHR11022:SF41">
    <property type="entry name" value="PEPTIDOGLYCAN-RECOGNITION PROTEIN LC-RELATED"/>
    <property type="match status" value="1"/>
</dbReference>
<dbReference type="SMART" id="SM00701">
    <property type="entry name" value="PGRP"/>
    <property type="match status" value="1"/>
</dbReference>
<dbReference type="GO" id="GO:0008270">
    <property type="term" value="F:zinc ion binding"/>
    <property type="evidence" value="ECO:0007669"/>
    <property type="project" value="InterPro"/>
</dbReference>
<evidence type="ECO:0000256" key="5">
    <source>
        <dbReference type="ARBA" id="ARBA00023157"/>
    </source>
</evidence>
<name>A0A8J2JZW3_9HEXA</name>
<evidence type="ECO:0000256" key="1">
    <source>
        <dbReference type="ARBA" id="ARBA00007553"/>
    </source>
</evidence>
<keyword evidence="3 7" id="KW-0732">Signal</keyword>
<dbReference type="OrthoDB" id="10001926at2759"/>
<keyword evidence="4 6" id="KW-0391">Immunity</keyword>
<accession>A0A8J2JZW3</accession>
<evidence type="ECO:0000313" key="10">
    <source>
        <dbReference type="EMBL" id="CAG7730095.1"/>
    </source>
</evidence>
<evidence type="ECO:0000313" key="11">
    <source>
        <dbReference type="Proteomes" id="UP000708208"/>
    </source>
</evidence>
<feature type="domain" description="Peptidoglycan recognition protein family" evidence="9">
    <location>
        <begin position="25"/>
        <end position="169"/>
    </location>
</feature>
<keyword evidence="11" id="KW-1185">Reference proteome</keyword>
<evidence type="ECO:0000259" key="9">
    <source>
        <dbReference type="SMART" id="SM00701"/>
    </source>
</evidence>
<dbReference type="PANTHER" id="PTHR11022">
    <property type="entry name" value="PEPTIDOGLYCAN RECOGNITION PROTEIN"/>
    <property type="match status" value="1"/>
</dbReference>
<dbReference type="InterPro" id="IPR015510">
    <property type="entry name" value="PGRP"/>
</dbReference>
<dbReference type="AlphaFoldDB" id="A0A8J2JZW3"/>
<proteinExistence type="inferred from homology"/>
<dbReference type="CDD" id="cd06583">
    <property type="entry name" value="PGRP"/>
    <property type="match status" value="1"/>
</dbReference>
<feature type="chain" id="PRO_5035161937" description="Peptidoglycan-recognition protein" evidence="7">
    <location>
        <begin position="23"/>
        <end position="194"/>
    </location>
</feature>
<comment type="caution">
    <text evidence="10">The sequence shown here is derived from an EMBL/GenBank/DDBJ whole genome shotgun (WGS) entry which is preliminary data.</text>
</comment>
<gene>
    <name evidence="10" type="ORF">AFUS01_LOCUS18767</name>
</gene>
<dbReference type="Proteomes" id="UP000708208">
    <property type="component" value="Unassembled WGS sequence"/>
</dbReference>
<dbReference type="InterPro" id="IPR002502">
    <property type="entry name" value="Amidase_domain"/>
</dbReference>